<dbReference type="AlphaFoldDB" id="A0A319B9P9"/>
<feature type="transmembrane region" description="Helical" evidence="1">
    <location>
        <begin position="24"/>
        <end position="47"/>
    </location>
</feature>
<gene>
    <name evidence="2" type="ORF">BO88DRAFT_62394</name>
</gene>
<keyword evidence="1" id="KW-0472">Membrane</keyword>
<keyword evidence="1" id="KW-1133">Transmembrane helix</keyword>
<keyword evidence="3" id="KW-1185">Reference proteome</keyword>
<dbReference type="OrthoDB" id="10511751at2759"/>
<sequence>MDLLLFFSSGVTFGDFRLCYYNPLPYLIFTVLCVFVSTFPGLLTLCLSHPSIYPHTSDLMDERIDVIWTTLLRVSFSSSFSSSFSCII</sequence>
<reference evidence="2" key="1">
    <citation type="submission" date="2016-12" db="EMBL/GenBank/DDBJ databases">
        <title>The genomes of Aspergillus section Nigri reveals drivers in fungal speciation.</title>
        <authorList>
            <consortium name="DOE Joint Genome Institute"/>
            <person name="Vesth T.C."/>
            <person name="Nybo J."/>
            <person name="Theobald S."/>
            <person name="Brandl J."/>
            <person name="Frisvad J.C."/>
            <person name="Nielsen K.F."/>
            <person name="Lyhne E.K."/>
            <person name="Kogle M.E."/>
            <person name="Kuo A."/>
            <person name="Riley R."/>
            <person name="Clum A."/>
            <person name="Nolan M."/>
            <person name="Lipzen A."/>
            <person name="Salamov A."/>
            <person name="Henrissat B."/>
            <person name="Wiebenga A."/>
            <person name="De Vries R.P."/>
            <person name="Grigoriev I.V."/>
            <person name="Mortensen U.H."/>
            <person name="Andersen M.R."/>
            <person name="Baker S.E."/>
        </authorList>
    </citation>
    <scope>NUCLEOTIDE SEQUENCE [LARGE SCALE GENOMIC DNA]</scope>
    <source>
        <strain evidence="2">CBS 113365</strain>
    </source>
</reference>
<protein>
    <submittedName>
        <fullName evidence="2">Uncharacterized protein</fullName>
    </submittedName>
</protein>
<name>A0A319B9P9_ASPVC</name>
<organism evidence="2 3">
    <name type="scientific">Aspergillus vadensis (strain CBS 113365 / IMI 142717 / IBT 24658)</name>
    <dbReference type="NCBI Taxonomy" id="1448311"/>
    <lineage>
        <taxon>Eukaryota</taxon>
        <taxon>Fungi</taxon>
        <taxon>Dikarya</taxon>
        <taxon>Ascomycota</taxon>
        <taxon>Pezizomycotina</taxon>
        <taxon>Eurotiomycetes</taxon>
        <taxon>Eurotiomycetidae</taxon>
        <taxon>Eurotiales</taxon>
        <taxon>Aspergillaceae</taxon>
        <taxon>Aspergillus</taxon>
        <taxon>Aspergillus subgen. Circumdati</taxon>
    </lineage>
</organism>
<dbReference type="EMBL" id="KZ821626">
    <property type="protein sequence ID" value="PYH68641.1"/>
    <property type="molecule type" value="Genomic_DNA"/>
</dbReference>
<keyword evidence="1" id="KW-0812">Transmembrane</keyword>
<evidence type="ECO:0000256" key="1">
    <source>
        <dbReference type="SAM" id="Phobius"/>
    </source>
</evidence>
<evidence type="ECO:0000313" key="3">
    <source>
        <dbReference type="Proteomes" id="UP000248405"/>
    </source>
</evidence>
<accession>A0A319B9P9</accession>
<proteinExistence type="predicted"/>
<dbReference type="RefSeq" id="XP_025562435.1">
    <property type="nucleotide sequence ID" value="XM_025713019.1"/>
</dbReference>
<evidence type="ECO:0000313" key="2">
    <source>
        <dbReference type="EMBL" id="PYH68641.1"/>
    </source>
</evidence>
<dbReference type="Proteomes" id="UP000248405">
    <property type="component" value="Unassembled WGS sequence"/>
</dbReference>
<dbReference type="GeneID" id="37217611"/>